<reference evidence="18 19" key="1">
    <citation type="journal article" date="2014" name="Genome Announc.">
        <title>Complete genome sequences of three novel human papillomavirus types, 175, 178, and 180.</title>
        <authorList>
            <person name="Johansson H."/>
            <person name="Forslund O."/>
        </authorList>
    </citation>
    <scope>NUCLEOTIDE SEQUENCE [LARGE SCALE GENOMIC DNA]</scope>
</reference>
<dbReference type="Gene3D" id="3.40.50.300">
    <property type="entry name" value="P-loop containing nucleotide triphosphate hydrolases"/>
    <property type="match status" value="1"/>
</dbReference>
<name>X4Z137_9PAPI</name>
<dbReference type="Pfam" id="PF20450">
    <property type="entry name" value="PPV_E1_DBD"/>
    <property type="match status" value="1"/>
</dbReference>
<dbReference type="InterPro" id="IPR037102">
    <property type="entry name" value="Znf_lg_T-Ag_D1_dom_sf"/>
</dbReference>
<evidence type="ECO:0000256" key="6">
    <source>
        <dbReference type="ARBA" id="ARBA00022741"/>
    </source>
</evidence>
<keyword evidence="10 15" id="KW-0238">DNA-binding</keyword>
<comment type="subunit">
    <text evidence="15">Can form hexamers. Interacts with E2 protein; this interaction increases E1 DNA binding specificity. Interacts with host DNA polymerase subunit POLA2. Interacts with host single stranded DNA-binding protein RPA1. Interacts with host TOP1; this interaction stimulates the enzymatic activity of TOP1.</text>
</comment>
<dbReference type="InterPro" id="IPR046935">
    <property type="entry name" value="PPV_E1_DBD_sf"/>
</dbReference>
<dbReference type="OrthoDB" id="4795at10239"/>
<accession>X4Z137</accession>
<evidence type="ECO:0000256" key="16">
    <source>
        <dbReference type="PIRNR" id="PIRNR003383"/>
    </source>
</evidence>
<dbReference type="SUPFAM" id="SSF55464">
    <property type="entry name" value="Origin of replication-binding domain, RBD-like"/>
    <property type="match status" value="1"/>
</dbReference>
<dbReference type="Pfam" id="PF00519">
    <property type="entry name" value="PPV_E1_C"/>
    <property type="match status" value="1"/>
</dbReference>
<feature type="binding site" evidence="15">
    <location>
        <begin position="438"/>
        <end position="445"/>
    </location>
    <ligand>
        <name>ATP</name>
        <dbReference type="ChEBI" id="CHEBI:30616"/>
    </ligand>
</feature>
<keyword evidence="15" id="KW-0832">Ubl conjugation</keyword>
<dbReference type="InterPro" id="IPR016393">
    <property type="entry name" value="Rep_E1_papillomaV"/>
</dbReference>
<comment type="function">
    <text evidence="16">ATP-dependent DNA helicase required for initiation of viral DNA replication. It forms a complex with the viral E2 protein. The E1-E2 complex binds to the replication origin which contains binding sites for both proteins.</text>
</comment>
<evidence type="ECO:0000313" key="18">
    <source>
        <dbReference type="EMBL" id="AHV91032.1"/>
    </source>
</evidence>
<evidence type="ECO:0000256" key="15">
    <source>
        <dbReference type="HAMAP-Rule" id="MF_04000"/>
    </source>
</evidence>
<dbReference type="HAMAP" id="MF_04000">
    <property type="entry name" value="PPV_E1"/>
    <property type="match status" value="1"/>
</dbReference>
<dbReference type="GO" id="GO:0005524">
    <property type="term" value="F:ATP binding"/>
    <property type="evidence" value="ECO:0007669"/>
    <property type="project" value="UniProtKB-UniRule"/>
</dbReference>
<feature type="short sequence motif" description="Nuclear export signal" evidence="15">
    <location>
        <begin position="96"/>
        <end position="105"/>
    </location>
</feature>
<sequence>MADSTKGTESFDCLEGTSDWYFVTEADCVDDIQCIDELFDDSTESNISNLLDDSDEVDQGNTLALFNEQLREDCDKTIQFLKRKYVSSPQADIAALSPKLQAISISPQKEKQSKRRLNFQDSGIEQDEAENTFTSQVEIALDNSNVSTPEENGVSGVEVLERTNQKAYMLFKFKETFGVSFNELVRSFKSDKSCNDNWVIAVFKAAEEVMEASKILIQKYCNHAQIIIREFNGVYVVQFKSAKSRETVSKLFCELLNVQSFQIMCEPPKIRSVAAALWFYKQSLLEKSYVYGGLPQWILSQTIVDHQAAAAPDTFELSALVQWAYDNDITDEAQMAYEYAELASTDSNAAALLKHNNQVKFIRDACTMVRLYKRHEMRKMTMSDWIWHCSDKCEDVAGDWKPIMQLLKFQHVNILDFLYMFKQFLKGTPKSNCLVFYGPPDSGKSYFTYSLTKFLRGKVISYVNTKSQFFLQPLSDCKIGLLDDATYPCWTFFDINMRTALDGNWVSVDFKHKAPIQMKLPPLLVTTNYDVKSDQSLLYLHSRVQCICFPNKIPLTEQGNPIFEITDYTWKCFFRKLATQLELTIPEKEDGLVDRPFQCHPRQYLESN</sequence>
<dbReference type="RefSeq" id="YP_009022059.1">
    <property type="nucleotide sequence ID" value="NC_023891.1"/>
</dbReference>
<comment type="caution">
    <text evidence="15">Lacks conserved residue(s) required for the propagation of feature annotation.</text>
</comment>
<evidence type="ECO:0000256" key="12">
    <source>
        <dbReference type="ARBA" id="ARBA00034617"/>
    </source>
</evidence>
<dbReference type="SUPFAM" id="SSF52540">
    <property type="entry name" value="P-loop containing nucleoside triphosphate hydrolases"/>
    <property type="match status" value="1"/>
</dbReference>
<feature type="cross-link" description="Glycyl lysine isopeptide (Lys-Gly) (interchain with G-Cter in SUMO)" evidence="15">
    <location>
        <position position="519"/>
    </location>
</feature>
<dbReference type="PIRSF" id="PIRSF003383">
    <property type="entry name" value="Rep_E1_papillomaV"/>
    <property type="match status" value="1"/>
</dbReference>
<evidence type="ECO:0000256" key="1">
    <source>
        <dbReference type="ARBA" id="ARBA00004147"/>
    </source>
</evidence>
<gene>
    <name evidence="15 18" type="primary">E1</name>
</gene>
<evidence type="ECO:0000259" key="17">
    <source>
        <dbReference type="PROSITE" id="PS51206"/>
    </source>
</evidence>
<dbReference type="InterPro" id="IPR001177">
    <property type="entry name" value="PPV_DNA_helicase_E1_C"/>
</dbReference>
<dbReference type="Pfam" id="PF00524">
    <property type="entry name" value="PPV_E1_N"/>
    <property type="match status" value="1"/>
</dbReference>
<comment type="subcellular location">
    <subcellularLocation>
        <location evidence="1 15">Host nucleus</location>
    </subcellularLocation>
</comment>
<evidence type="ECO:0000256" key="9">
    <source>
        <dbReference type="ARBA" id="ARBA00022840"/>
    </source>
</evidence>
<evidence type="ECO:0000256" key="4">
    <source>
        <dbReference type="ARBA" id="ARBA00022562"/>
    </source>
</evidence>
<comment type="PTM">
    <text evidence="15">Sumoylated.</text>
</comment>
<evidence type="ECO:0000256" key="10">
    <source>
        <dbReference type="ARBA" id="ARBA00023125"/>
    </source>
</evidence>
<keyword evidence="19" id="KW-1185">Reference proteome</keyword>
<comment type="catalytic activity">
    <reaction evidence="12 15">
        <text>Couples ATP hydrolysis with the unwinding of duplex DNA by translocating in the 3'-5' direction.</text>
        <dbReference type="EC" id="5.6.2.4"/>
    </reaction>
</comment>
<evidence type="ECO:0000256" key="3">
    <source>
        <dbReference type="ARBA" id="ARBA00022553"/>
    </source>
</evidence>
<comment type="similarity">
    <text evidence="15 16">Belongs to the papillomaviridae E1 protein family.</text>
</comment>
<keyword evidence="3 15" id="KW-0597">Phosphoprotein</keyword>
<dbReference type="InterPro" id="IPR027417">
    <property type="entry name" value="P-loop_NTPase"/>
</dbReference>
<evidence type="ECO:0000313" key="19">
    <source>
        <dbReference type="Proteomes" id="UP000105550"/>
    </source>
</evidence>
<feature type="short sequence motif" description="Nuclear localization signal" evidence="15">
    <location>
        <begin position="82"/>
        <end position="84"/>
    </location>
</feature>
<dbReference type="InterPro" id="IPR014000">
    <property type="entry name" value="PPV_DNA_helicase_E1_N"/>
</dbReference>
<keyword evidence="6 15" id="KW-0547">Nucleotide-binding</keyword>
<evidence type="ECO:0000256" key="7">
    <source>
        <dbReference type="ARBA" id="ARBA00022801"/>
    </source>
</evidence>
<evidence type="ECO:0000256" key="11">
    <source>
        <dbReference type="ARBA" id="ARBA00023235"/>
    </source>
</evidence>
<dbReference type="Gene3D" id="1.10.10.510">
    <property type="entry name" value="Zinc finger, large T-antigen D1 domain"/>
    <property type="match status" value="1"/>
</dbReference>
<dbReference type="Gene3D" id="3.40.1310.10">
    <property type="match status" value="1"/>
</dbReference>
<protein>
    <recommendedName>
        <fullName evidence="15 16">Replication protein E1</fullName>
        <ecNumber evidence="15 16">5.6.2.4</ecNumber>
    </recommendedName>
    <alternativeName>
        <fullName evidence="15">ATP-dependent helicase E1</fullName>
    </alternativeName>
    <alternativeName>
        <fullName evidence="15">DNA 3'-5' helicase E1</fullName>
    </alternativeName>
</protein>
<evidence type="ECO:0000256" key="5">
    <source>
        <dbReference type="ARBA" id="ARBA00022705"/>
    </source>
</evidence>
<evidence type="ECO:0000256" key="14">
    <source>
        <dbReference type="ARBA" id="ARBA00093297"/>
    </source>
</evidence>
<dbReference type="GO" id="GO:0042025">
    <property type="term" value="C:host cell nucleus"/>
    <property type="evidence" value="ECO:0007669"/>
    <property type="project" value="UniProtKB-SubCell"/>
</dbReference>
<feature type="modified residue" description="Phosphoserine; by host" evidence="15">
    <location>
        <position position="88"/>
    </location>
</feature>
<comment type="catalytic activity">
    <reaction evidence="13 15 16">
        <text>ATP + H2O = ADP + phosphate + H(+)</text>
        <dbReference type="Rhea" id="RHEA:13065"/>
        <dbReference type="ChEBI" id="CHEBI:15377"/>
        <dbReference type="ChEBI" id="CHEBI:15378"/>
        <dbReference type="ChEBI" id="CHEBI:30616"/>
        <dbReference type="ChEBI" id="CHEBI:43474"/>
        <dbReference type="ChEBI" id="CHEBI:456216"/>
        <dbReference type="EC" id="5.6.2.4"/>
    </reaction>
</comment>
<dbReference type="EC" id="5.6.2.4" evidence="15 16"/>
<feature type="modified residue" description="Phosphoserine; by host" evidence="15">
    <location>
        <position position="97"/>
    </location>
</feature>
<keyword evidence="8 15" id="KW-0347">Helicase</keyword>
<keyword evidence="7 15" id="KW-0378">Hydrolase</keyword>
<keyword evidence="9 15" id="KW-0067">ATP-binding</keyword>
<dbReference type="GO" id="GO:0003677">
    <property type="term" value="F:DNA binding"/>
    <property type="evidence" value="ECO:0007669"/>
    <property type="project" value="UniProtKB-UniRule"/>
</dbReference>
<comment type="PTM">
    <text evidence="15">Phosphorylated.</text>
</comment>
<evidence type="ECO:0000256" key="8">
    <source>
        <dbReference type="ARBA" id="ARBA00022806"/>
    </source>
</evidence>
<keyword evidence="11 15" id="KW-0413">Isomerase</keyword>
<keyword evidence="15" id="KW-1017">Isopeptide bond</keyword>
<dbReference type="InterPro" id="IPR046832">
    <property type="entry name" value="PPV_E1_DBD"/>
</dbReference>
<comment type="function">
    <text evidence="14 15">ATP-dependent DNA 3'-5' helicase required for initiation of viral DNA replication. It forms a complex with the viral E2 protein. The E1-E2 complex binds to the replication origin which contains binding sites for both proteins. During the initial step, a dimer of E1 interacts with a dimer of protein E2 leading to a complex that binds the viral origin of replication with high specificity. Then, a second dimer of E1 displaces the E2 dimer in an ATP-dependent manner to form the E1 tetramer. Following this, two E1 monomers are added to each half of the site, which results in the formation of two E1 trimers on the viral ori. Subsequently, two hexamers will be created. The double hexamer acts as a bi-directional helicase machinery and unwinds the viral DNA and then recruits the host DNA polymerase to start replication.</text>
</comment>
<dbReference type="KEGG" id="vg:18983180"/>
<dbReference type="GeneID" id="18983180"/>
<feature type="domain" description="SF3 helicase" evidence="17">
    <location>
        <begin position="412"/>
        <end position="562"/>
    </location>
</feature>
<dbReference type="Proteomes" id="UP000105550">
    <property type="component" value="Segment"/>
</dbReference>
<dbReference type="GO" id="GO:0016887">
    <property type="term" value="F:ATP hydrolysis activity"/>
    <property type="evidence" value="ECO:0007669"/>
    <property type="project" value="RHEA"/>
</dbReference>
<keyword evidence="2 15" id="KW-0244">Early protein</keyword>
<dbReference type="InterPro" id="IPR014015">
    <property type="entry name" value="Helicase_SF3_DNA-vir"/>
</dbReference>
<dbReference type="GO" id="GO:0043138">
    <property type="term" value="F:3'-5' DNA helicase activity"/>
    <property type="evidence" value="ECO:0007669"/>
    <property type="project" value="UniProtKB-UniRule"/>
</dbReference>
<dbReference type="EMBL" id="KJ130020">
    <property type="protein sequence ID" value="AHV91032.1"/>
    <property type="molecule type" value="Genomic_DNA"/>
</dbReference>
<evidence type="ECO:0000256" key="13">
    <source>
        <dbReference type="ARBA" id="ARBA00048988"/>
    </source>
</evidence>
<evidence type="ECO:0000256" key="2">
    <source>
        <dbReference type="ARBA" id="ARBA00022518"/>
    </source>
</evidence>
<organism evidence="18 19">
    <name type="scientific">Human papillomavirus 178</name>
    <dbReference type="NCBI Taxonomy" id="1478160"/>
    <lineage>
        <taxon>Viruses</taxon>
        <taxon>Monodnaviria</taxon>
        <taxon>Shotokuvirae</taxon>
        <taxon>Cossaviricota</taxon>
        <taxon>Papovaviricetes</taxon>
        <taxon>Zurhausenvirales</taxon>
        <taxon>Papillomaviridae</taxon>
        <taxon>Firstpapillomavirinae</taxon>
        <taxon>Gammapapillomavirus</taxon>
        <taxon>Gammapapillomavirus 24</taxon>
    </lineage>
</organism>
<keyword evidence="5 15" id="KW-0235">DNA replication</keyword>
<proteinExistence type="inferred from homology"/>
<dbReference type="GO" id="GO:0006260">
    <property type="term" value="P:DNA replication"/>
    <property type="evidence" value="ECO:0007669"/>
    <property type="project" value="UniProtKB-UniRule"/>
</dbReference>
<keyword evidence="4 15" id="KW-1048">Host nucleus</keyword>
<dbReference type="PROSITE" id="PS51206">
    <property type="entry name" value="SF3_HELICASE_1"/>
    <property type="match status" value="1"/>
</dbReference>